<reference evidence="5" key="1">
    <citation type="submission" date="2016-06" db="EMBL/GenBank/DDBJ databases">
        <title>Draft Genome sequence of the fungus Inonotus baumii.</title>
        <authorList>
            <person name="Zhu H."/>
            <person name="Lin W."/>
        </authorList>
    </citation>
    <scope>NUCLEOTIDE SEQUENCE</scope>
    <source>
        <strain evidence="5">821</strain>
    </source>
</reference>
<dbReference type="InterPro" id="IPR051681">
    <property type="entry name" value="Ser/Thr_Kinases-Pseudokinases"/>
</dbReference>
<dbReference type="OrthoDB" id="2658414at2759"/>
<evidence type="ECO:0000256" key="2">
    <source>
        <dbReference type="ARBA" id="ARBA00022737"/>
    </source>
</evidence>
<gene>
    <name evidence="5" type="ORF">A7U60_g1166</name>
</gene>
<protein>
    <submittedName>
        <fullName evidence="5">WD40 repeat-like protein</fullName>
    </submittedName>
</protein>
<evidence type="ECO:0000313" key="6">
    <source>
        <dbReference type="Proteomes" id="UP000757232"/>
    </source>
</evidence>
<dbReference type="GO" id="GO:0004674">
    <property type="term" value="F:protein serine/threonine kinase activity"/>
    <property type="evidence" value="ECO:0007669"/>
    <property type="project" value="TreeGrafter"/>
</dbReference>
<keyword evidence="2" id="KW-0677">Repeat</keyword>
<dbReference type="SUPFAM" id="SSF52540">
    <property type="entry name" value="P-loop containing nucleoside triphosphate hydrolases"/>
    <property type="match status" value="1"/>
</dbReference>
<evidence type="ECO:0000313" key="5">
    <source>
        <dbReference type="EMBL" id="OCB91595.1"/>
    </source>
</evidence>
<dbReference type="PANTHER" id="PTHR44329">
    <property type="entry name" value="SERINE/THREONINE-PROTEIN KINASE TNNI3K-RELATED"/>
    <property type="match status" value="1"/>
</dbReference>
<dbReference type="Gene3D" id="1.10.510.10">
    <property type="entry name" value="Transferase(Phosphotransferase) domain 1"/>
    <property type="match status" value="1"/>
</dbReference>
<proteinExistence type="inferred from homology"/>
<keyword evidence="6" id="KW-1185">Reference proteome</keyword>
<dbReference type="GO" id="GO:0005524">
    <property type="term" value="F:ATP binding"/>
    <property type="evidence" value="ECO:0007669"/>
    <property type="project" value="InterPro"/>
</dbReference>
<dbReference type="AlphaFoldDB" id="A0A9Q5I576"/>
<sequence length="1063" mass="118956">MLDLSITSKEPHDLYSERVIRKITGRIILYLGVTDKTDADISLASDWKDACFVQPVTDGAASDVTESISDQVSQFSTQEVLYQLVEALVTKLKTFQQVMETLSEERARDRSYIFISDTVQIYPFLTVARKLASALLSVVQNVPQTHPKMIDLVRSMDDAFVFVDDQILEDKVASLQQPIDGLLKQTIECCLFVSCCGTRNPRRMLDITSTQKIDEFERAFANFKRQIDSGVVVYTSVVSMRTPRKIDDLMLRQRLNPSLSDAFSRPTCLPNTRVEVRQKIIDWIFSGARRNIFWLHGVAGSGKSAVSTTIAQHFRDMSRLGAFLFFERGKSESSSVIRTIAYSLAMLDSTIGGNILGELEEDKEIITASPGDQFRKLLLKPLLNAGGFCGPVVIVLDALDECGTPDTRRGLLDLLQKEFPKLPGTFRFLITSRRAADIDNAFSSHPESVYSIELEHTSPASQRDVLSYLHVEMRRIVGHDVPNDWDWDEKLSLLGNAAGGLFAWASKAVSLVRFSDIPLHTIDSLASDPLSLCQFGLYELYESVLRDSWIDWGSENARNRFGRVMSLLISSGSPISIEEIDSTLGFRNFESSRLILSRIQSMLTHSGGFVSLFHPSLKAYFSSSECSGKLWFIESNVSGQSTLMEKTDTITLVTETDSIFQINPGTSAENERTEQTVPIEEDAGIKWAMESLCTTPAKQDIAELCTGCTVQVMDQFIGTVILEDTSRIDHNTLQRNVDIAYSIMSHVEPCQAQKLERFLRLAAQKRGIFASNIFLNGIRVSSRIYVDGGGFADVFKGWHNGKLVALKVLRILPSSTMDEIHVAFVKEALVWRKLDHPNVLPFLGICRDAFEPQMALVSHWMEKGNLFAYLKNTPSADCLKLSLGVARGLEYLHSLKPQVIHGDLRAVNVLIDDSNEPRIADFGLVRVIDSQSFSNATSFQGIGAHRWLAPELLDLDRFGKELHKLTTKTDVYAFSCIFTGEIPYFGLHEAAVFIAVAVRDKRPSRPGQSATEKGLTDDVWSIMQDCWKTWPNERPDMLSVVSQFEEVISIREPSETEITPTPE</sequence>
<dbReference type="Proteomes" id="UP000757232">
    <property type="component" value="Unassembled WGS sequence"/>
</dbReference>
<organism evidence="5 6">
    <name type="scientific">Sanghuangporus baumii</name>
    <name type="common">Phellinus baumii</name>
    <dbReference type="NCBI Taxonomy" id="108892"/>
    <lineage>
        <taxon>Eukaryota</taxon>
        <taxon>Fungi</taxon>
        <taxon>Dikarya</taxon>
        <taxon>Basidiomycota</taxon>
        <taxon>Agaricomycotina</taxon>
        <taxon>Agaricomycetes</taxon>
        <taxon>Hymenochaetales</taxon>
        <taxon>Hymenochaetaceae</taxon>
        <taxon>Sanghuangporus</taxon>
    </lineage>
</organism>
<dbReference type="Gene3D" id="3.40.50.300">
    <property type="entry name" value="P-loop containing nucleotide triphosphate hydrolases"/>
    <property type="match status" value="1"/>
</dbReference>
<dbReference type="PROSITE" id="PS50837">
    <property type="entry name" value="NACHT"/>
    <property type="match status" value="1"/>
</dbReference>
<dbReference type="PROSITE" id="PS50011">
    <property type="entry name" value="PROTEIN_KINASE_DOM"/>
    <property type="match status" value="1"/>
</dbReference>
<evidence type="ECO:0000259" key="4">
    <source>
        <dbReference type="PROSITE" id="PS50837"/>
    </source>
</evidence>
<dbReference type="InterPro" id="IPR027417">
    <property type="entry name" value="P-loop_NTPase"/>
</dbReference>
<feature type="domain" description="NACHT" evidence="4">
    <location>
        <begin position="291"/>
        <end position="433"/>
    </location>
</feature>
<dbReference type="InterPro" id="IPR000719">
    <property type="entry name" value="Prot_kinase_dom"/>
</dbReference>
<dbReference type="PROSITE" id="PS00109">
    <property type="entry name" value="PROTEIN_KINASE_TYR"/>
    <property type="match status" value="1"/>
</dbReference>
<name>A0A9Q5I576_SANBA</name>
<dbReference type="Pfam" id="PF24883">
    <property type="entry name" value="NPHP3_N"/>
    <property type="match status" value="1"/>
</dbReference>
<dbReference type="InterPro" id="IPR056884">
    <property type="entry name" value="NPHP3-like_N"/>
</dbReference>
<dbReference type="InterPro" id="IPR008266">
    <property type="entry name" value="Tyr_kinase_AS"/>
</dbReference>
<dbReference type="Pfam" id="PF07714">
    <property type="entry name" value="PK_Tyr_Ser-Thr"/>
    <property type="match status" value="1"/>
</dbReference>
<dbReference type="InterPro" id="IPR001245">
    <property type="entry name" value="Ser-Thr/Tyr_kinase_cat_dom"/>
</dbReference>
<dbReference type="InterPro" id="IPR007111">
    <property type="entry name" value="NACHT_NTPase"/>
</dbReference>
<evidence type="ECO:0000259" key="3">
    <source>
        <dbReference type="PROSITE" id="PS50011"/>
    </source>
</evidence>
<comment type="similarity">
    <text evidence="1">Belongs to the protein kinase superfamily. TKL Ser/Thr protein kinase family. ROCO subfamily.</text>
</comment>
<evidence type="ECO:0000256" key="1">
    <source>
        <dbReference type="ARBA" id="ARBA00008171"/>
    </source>
</evidence>
<comment type="caution">
    <text evidence="5">The sequence shown here is derived from an EMBL/GenBank/DDBJ whole genome shotgun (WGS) entry which is preliminary data.</text>
</comment>
<feature type="domain" description="Protein kinase" evidence="3">
    <location>
        <begin position="780"/>
        <end position="1048"/>
    </location>
</feature>
<dbReference type="EMBL" id="LNZH02000080">
    <property type="protein sequence ID" value="OCB91595.1"/>
    <property type="molecule type" value="Genomic_DNA"/>
</dbReference>
<dbReference type="SUPFAM" id="SSF56112">
    <property type="entry name" value="Protein kinase-like (PK-like)"/>
    <property type="match status" value="1"/>
</dbReference>
<dbReference type="InterPro" id="IPR011009">
    <property type="entry name" value="Kinase-like_dom_sf"/>
</dbReference>
<accession>A0A9Q5I576</accession>